<accession>A0A917QTI5</accession>
<evidence type="ECO:0000313" key="2">
    <source>
        <dbReference type="EMBL" id="GGK66904.1"/>
    </source>
</evidence>
<feature type="domain" description="SnoaL-like" evidence="1">
    <location>
        <begin position="26"/>
        <end position="119"/>
    </location>
</feature>
<organism evidence="2 3">
    <name type="scientific">Sphaerisporangium melleum</name>
    <dbReference type="NCBI Taxonomy" id="321316"/>
    <lineage>
        <taxon>Bacteria</taxon>
        <taxon>Bacillati</taxon>
        <taxon>Actinomycetota</taxon>
        <taxon>Actinomycetes</taxon>
        <taxon>Streptosporangiales</taxon>
        <taxon>Streptosporangiaceae</taxon>
        <taxon>Sphaerisporangium</taxon>
    </lineage>
</organism>
<protein>
    <recommendedName>
        <fullName evidence="1">SnoaL-like domain-containing protein</fullName>
    </recommendedName>
</protein>
<dbReference type="Pfam" id="PF12680">
    <property type="entry name" value="SnoaL_2"/>
    <property type="match status" value="1"/>
</dbReference>
<keyword evidence="3" id="KW-1185">Reference proteome</keyword>
<reference evidence="2" key="1">
    <citation type="journal article" date="2014" name="Int. J. Syst. Evol. Microbiol.">
        <title>Complete genome sequence of Corynebacterium casei LMG S-19264T (=DSM 44701T), isolated from a smear-ripened cheese.</title>
        <authorList>
            <consortium name="US DOE Joint Genome Institute (JGI-PGF)"/>
            <person name="Walter F."/>
            <person name="Albersmeier A."/>
            <person name="Kalinowski J."/>
            <person name="Ruckert C."/>
        </authorList>
    </citation>
    <scope>NUCLEOTIDE SEQUENCE</scope>
    <source>
        <strain evidence="2">JCM 13064</strain>
    </source>
</reference>
<reference evidence="2" key="2">
    <citation type="submission" date="2020-09" db="EMBL/GenBank/DDBJ databases">
        <authorList>
            <person name="Sun Q."/>
            <person name="Ohkuma M."/>
        </authorList>
    </citation>
    <scope>NUCLEOTIDE SEQUENCE</scope>
    <source>
        <strain evidence="2">JCM 13064</strain>
    </source>
</reference>
<dbReference type="SUPFAM" id="SSF54427">
    <property type="entry name" value="NTF2-like"/>
    <property type="match status" value="1"/>
</dbReference>
<gene>
    <name evidence="2" type="ORF">GCM10007964_07470</name>
</gene>
<comment type="caution">
    <text evidence="2">The sequence shown here is derived from an EMBL/GenBank/DDBJ whole genome shotgun (WGS) entry which is preliminary data.</text>
</comment>
<dbReference type="InterPro" id="IPR037401">
    <property type="entry name" value="SnoaL-like"/>
</dbReference>
<sequence>MTTTTPAREVFERFGEYLAGNDPQGELWTEDVVIEAPFALPGRPRRWEGRDQWLAFAGPRRAALPFTLRRRALVVHETADPEVIVVEYELGGTPPGAAEEMWAAFIGVLRVRDGRVAHWREYQNPIVVAAATGDLPGLLASLTGHSAGADASGGEAGPGA</sequence>
<evidence type="ECO:0000259" key="1">
    <source>
        <dbReference type="Pfam" id="PF12680"/>
    </source>
</evidence>
<dbReference type="Proteomes" id="UP000645217">
    <property type="component" value="Unassembled WGS sequence"/>
</dbReference>
<name>A0A917QTI5_9ACTN</name>
<dbReference type="Gene3D" id="3.10.450.50">
    <property type="match status" value="1"/>
</dbReference>
<dbReference type="InterPro" id="IPR032710">
    <property type="entry name" value="NTF2-like_dom_sf"/>
</dbReference>
<dbReference type="RefSeq" id="WP_189161497.1">
    <property type="nucleotide sequence ID" value="NZ_BMNT01000003.1"/>
</dbReference>
<proteinExistence type="predicted"/>
<dbReference type="AlphaFoldDB" id="A0A917QTI5"/>
<dbReference type="EMBL" id="BMNT01000003">
    <property type="protein sequence ID" value="GGK66904.1"/>
    <property type="molecule type" value="Genomic_DNA"/>
</dbReference>
<evidence type="ECO:0000313" key="3">
    <source>
        <dbReference type="Proteomes" id="UP000645217"/>
    </source>
</evidence>